<keyword evidence="9" id="KW-0406">Ion transport</keyword>
<sequence>MENNRFTDYLTICFKFMYSLPKSHLKWLNLFFYLLFLVPFVSRAQSPTLNRIISINLENVRLADALHAIADQAGCSVSYNNSKIESDRRVTINYKDISVGEAFSRLLGNTLKKAQVSDKQIFLQIQTDTKGALKGIIKTSDSKPAEFVNLSVKGTGKGSQTDENGEFLIRNIPAGSNTLIIQYLGYEAMEQNVEVTHDQTLTLPVIFLKEDSKTLQEVIVNGSPNKFANKESDYIARMPLKNLENPQVYSVVGIKLIKEQLSVGLTDVIRNAPGAVPVINPSGGFNAFLRGFGIGINARNGMESASERSSLDIGNVERIEILKGPSATLFGSSVSSYGGVVNLVTKKPFETSRTEISYATGSYGLNRITADVNTPLNKQKTVLMRTNIALHKERSFLDYGFNNKFLIASSLSYHASTRLTLNVDAEFLKVNNTQPMNFIIGSPLIKSPKDFRLDFRRSLYHDNTDVKNSATRLFAEVIYKLSDNFKSTTLFSYVEENVDHSYQRPVIWASPAVVVRASSVYGPLYNAYSNLQHNVNGKFSTGNVKHNILMGANYRYYNGKFLFSEANMIDTINVTENFSPVIKQNIDRTVSFEPYPTADQHTLSAYFSDVINFTDRFSVMLGLRIDHFNSKEIKGTQEGFEQTSLAPKLGVVYQILRNRLSAFANYMSGFQNIAPVLQPDGTRLILDPQFANQAEGGVKAEFFDKKLTASVSYYHILIDNATRVDADMFTVQDGKQVSKGAEFELITQPVRGLNIVAGYAFNDNRIKKASNPAIEGNKAANAPENVANVWTSYTFQRTLKGLGLGAGLNYVDKIYRATNNSFAVPAYTILGATAFYNQEKWGINVKVNNLTNVRYWDSWGNAQAPANFAANLTFRF</sequence>
<dbReference type="GO" id="GO:0015344">
    <property type="term" value="F:siderophore uptake transmembrane transporter activity"/>
    <property type="evidence" value="ECO:0007669"/>
    <property type="project" value="TreeGrafter"/>
</dbReference>
<dbReference type="AlphaFoldDB" id="A0A3D8YJM6"/>
<comment type="caution">
    <text evidence="18">The sequence shown here is derived from an EMBL/GenBank/DDBJ whole genome shotgun (WGS) entry which is preliminary data.</text>
</comment>
<dbReference type="NCBIfam" id="TIGR01783">
    <property type="entry name" value="TonB-siderophor"/>
    <property type="match status" value="1"/>
</dbReference>
<evidence type="ECO:0000256" key="8">
    <source>
        <dbReference type="ARBA" id="ARBA00023004"/>
    </source>
</evidence>
<evidence type="ECO:0000313" key="19">
    <source>
        <dbReference type="Proteomes" id="UP000256373"/>
    </source>
</evidence>
<evidence type="ECO:0000256" key="4">
    <source>
        <dbReference type="ARBA" id="ARBA00022452"/>
    </source>
</evidence>
<evidence type="ECO:0000256" key="10">
    <source>
        <dbReference type="ARBA" id="ARBA00023077"/>
    </source>
</evidence>
<dbReference type="InterPro" id="IPR039426">
    <property type="entry name" value="TonB-dep_rcpt-like"/>
</dbReference>
<evidence type="ECO:0000256" key="11">
    <source>
        <dbReference type="ARBA" id="ARBA00023136"/>
    </source>
</evidence>
<keyword evidence="6 14" id="KW-0812">Transmembrane</keyword>
<dbReference type="PROSITE" id="PS52016">
    <property type="entry name" value="TONB_DEPENDENT_REC_3"/>
    <property type="match status" value="1"/>
</dbReference>
<dbReference type="PANTHER" id="PTHR32552:SF68">
    <property type="entry name" value="FERRICHROME OUTER MEMBRANE TRANSPORTER_PHAGE RECEPTOR"/>
    <property type="match status" value="1"/>
</dbReference>
<organism evidence="18 19">
    <name type="scientific">Dyadobacter luteus</name>
    <dbReference type="NCBI Taxonomy" id="2259619"/>
    <lineage>
        <taxon>Bacteria</taxon>
        <taxon>Pseudomonadati</taxon>
        <taxon>Bacteroidota</taxon>
        <taxon>Cytophagia</taxon>
        <taxon>Cytophagales</taxon>
        <taxon>Spirosomataceae</taxon>
        <taxon>Dyadobacter</taxon>
    </lineage>
</organism>
<keyword evidence="12 18" id="KW-0675">Receptor</keyword>
<feature type="domain" description="TonB-dependent receptor plug" evidence="17">
    <location>
        <begin position="243"/>
        <end position="333"/>
    </location>
</feature>
<evidence type="ECO:0000256" key="15">
    <source>
        <dbReference type="RuleBase" id="RU003357"/>
    </source>
</evidence>
<name>A0A3D8YJM6_9BACT</name>
<feature type="domain" description="TonB-dependent receptor-like beta-barrel" evidence="16">
    <location>
        <begin position="417"/>
        <end position="850"/>
    </location>
</feature>
<dbReference type="Proteomes" id="UP000256373">
    <property type="component" value="Unassembled WGS sequence"/>
</dbReference>
<keyword evidence="10 15" id="KW-0798">TonB box</keyword>
<keyword evidence="7" id="KW-0732">Signal</keyword>
<evidence type="ECO:0000256" key="14">
    <source>
        <dbReference type="PROSITE-ProRule" id="PRU01360"/>
    </source>
</evidence>
<dbReference type="CDD" id="cd01347">
    <property type="entry name" value="ligand_gated_channel"/>
    <property type="match status" value="1"/>
</dbReference>
<keyword evidence="13 14" id="KW-0998">Cell outer membrane</keyword>
<evidence type="ECO:0000256" key="5">
    <source>
        <dbReference type="ARBA" id="ARBA00022496"/>
    </source>
</evidence>
<evidence type="ECO:0000259" key="17">
    <source>
        <dbReference type="Pfam" id="PF07715"/>
    </source>
</evidence>
<keyword evidence="3 14" id="KW-0813">Transport</keyword>
<dbReference type="GO" id="GO:0015891">
    <property type="term" value="P:siderophore transport"/>
    <property type="evidence" value="ECO:0007669"/>
    <property type="project" value="InterPro"/>
</dbReference>
<evidence type="ECO:0000259" key="16">
    <source>
        <dbReference type="Pfam" id="PF00593"/>
    </source>
</evidence>
<dbReference type="InterPro" id="IPR000531">
    <property type="entry name" value="Beta-barrel_TonB"/>
</dbReference>
<dbReference type="Pfam" id="PF07715">
    <property type="entry name" value="Plug"/>
    <property type="match status" value="1"/>
</dbReference>
<accession>A0A3D8YJM6</accession>
<dbReference type="InterPro" id="IPR036942">
    <property type="entry name" value="Beta-barrel_TonB_sf"/>
</dbReference>
<dbReference type="SUPFAM" id="SSF49464">
    <property type="entry name" value="Carboxypeptidase regulatory domain-like"/>
    <property type="match status" value="1"/>
</dbReference>
<proteinExistence type="inferred from homology"/>
<evidence type="ECO:0000256" key="13">
    <source>
        <dbReference type="ARBA" id="ARBA00023237"/>
    </source>
</evidence>
<dbReference type="Gene3D" id="2.170.130.10">
    <property type="entry name" value="TonB-dependent receptor, plug domain"/>
    <property type="match status" value="1"/>
</dbReference>
<dbReference type="Pfam" id="PF00593">
    <property type="entry name" value="TonB_dep_Rec_b-barrel"/>
    <property type="match status" value="1"/>
</dbReference>
<dbReference type="InterPro" id="IPR037066">
    <property type="entry name" value="Plug_dom_sf"/>
</dbReference>
<dbReference type="EMBL" id="QNUL01000001">
    <property type="protein sequence ID" value="REA64331.1"/>
    <property type="molecule type" value="Genomic_DNA"/>
</dbReference>
<dbReference type="Gene3D" id="3.55.50.30">
    <property type="match status" value="1"/>
</dbReference>
<dbReference type="GO" id="GO:0009279">
    <property type="term" value="C:cell outer membrane"/>
    <property type="evidence" value="ECO:0007669"/>
    <property type="project" value="UniProtKB-SubCell"/>
</dbReference>
<dbReference type="PANTHER" id="PTHR32552">
    <property type="entry name" value="FERRICHROME IRON RECEPTOR-RELATED"/>
    <property type="match status" value="1"/>
</dbReference>
<dbReference type="InterPro" id="IPR008969">
    <property type="entry name" value="CarboxyPept-like_regulatory"/>
</dbReference>
<evidence type="ECO:0000256" key="9">
    <source>
        <dbReference type="ARBA" id="ARBA00023065"/>
    </source>
</evidence>
<evidence type="ECO:0000256" key="6">
    <source>
        <dbReference type="ARBA" id="ARBA00022692"/>
    </source>
</evidence>
<keyword evidence="8" id="KW-0408">Iron</keyword>
<dbReference type="InterPro" id="IPR010105">
    <property type="entry name" value="TonB_sidphr_rcpt"/>
</dbReference>
<keyword evidence="11 14" id="KW-0472">Membrane</keyword>
<dbReference type="InterPro" id="IPR012910">
    <property type="entry name" value="Plug_dom"/>
</dbReference>
<evidence type="ECO:0000313" key="18">
    <source>
        <dbReference type="EMBL" id="REA64331.1"/>
    </source>
</evidence>
<dbReference type="Gene3D" id="2.40.170.20">
    <property type="entry name" value="TonB-dependent receptor, beta-barrel domain"/>
    <property type="match status" value="1"/>
</dbReference>
<evidence type="ECO:0000256" key="1">
    <source>
        <dbReference type="ARBA" id="ARBA00004571"/>
    </source>
</evidence>
<reference evidence="18 19" key="1">
    <citation type="submission" date="2018-07" db="EMBL/GenBank/DDBJ databases">
        <title>Dyadobacter roseus sp. nov., isolated from rose rhizosphere soil.</title>
        <authorList>
            <person name="Chen L."/>
        </authorList>
    </citation>
    <scope>NUCLEOTIDE SEQUENCE [LARGE SCALE GENOMIC DNA]</scope>
    <source>
        <strain evidence="18 19">RS19</strain>
    </source>
</reference>
<protein>
    <submittedName>
        <fullName evidence="18">TonB-dependent siderophore receptor</fullName>
    </submittedName>
</protein>
<evidence type="ECO:0000256" key="3">
    <source>
        <dbReference type="ARBA" id="ARBA00022448"/>
    </source>
</evidence>
<dbReference type="Gene3D" id="2.60.40.1120">
    <property type="entry name" value="Carboxypeptidase-like, regulatory domain"/>
    <property type="match status" value="1"/>
</dbReference>
<evidence type="ECO:0000256" key="12">
    <source>
        <dbReference type="ARBA" id="ARBA00023170"/>
    </source>
</evidence>
<dbReference type="GO" id="GO:0038023">
    <property type="term" value="F:signaling receptor activity"/>
    <property type="evidence" value="ECO:0007669"/>
    <property type="project" value="InterPro"/>
</dbReference>
<keyword evidence="4 14" id="KW-1134">Transmembrane beta strand</keyword>
<gene>
    <name evidence="18" type="ORF">DSL64_01920</name>
</gene>
<comment type="similarity">
    <text evidence="2 14 15">Belongs to the TonB-dependent receptor family.</text>
</comment>
<keyword evidence="19" id="KW-1185">Reference proteome</keyword>
<comment type="subcellular location">
    <subcellularLocation>
        <location evidence="1 14">Cell outer membrane</location>
        <topology evidence="1 14">Multi-pass membrane protein</topology>
    </subcellularLocation>
</comment>
<dbReference type="SUPFAM" id="SSF56935">
    <property type="entry name" value="Porins"/>
    <property type="match status" value="1"/>
</dbReference>
<keyword evidence="5" id="KW-0410">Iron transport</keyword>
<dbReference type="Pfam" id="PF13715">
    <property type="entry name" value="CarbopepD_reg_2"/>
    <property type="match status" value="1"/>
</dbReference>
<evidence type="ECO:0000256" key="7">
    <source>
        <dbReference type="ARBA" id="ARBA00022729"/>
    </source>
</evidence>
<evidence type="ECO:0000256" key="2">
    <source>
        <dbReference type="ARBA" id="ARBA00009810"/>
    </source>
</evidence>